<keyword evidence="2" id="KW-1185">Reference proteome</keyword>
<evidence type="ECO:0000313" key="1">
    <source>
        <dbReference type="EMBL" id="KAK1141304.1"/>
    </source>
</evidence>
<dbReference type="EMBL" id="JAOPJF010000066">
    <property type="protein sequence ID" value="KAK1141304.1"/>
    <property type="molecule type" value="Genomic_DNA"/>
</dbReference>
<accession>A0ACC3ATY1</accession>
<dbReference type="Proteomes" id="UP001177260">
    <property type="component" value="Unassembled WGS sequence"/>
</dbReference>
<name>A0ACC3ATY1_9EURO</name>
<evidence type="ECO:0000313" key="2">
    <source>
        <dbReference type="Proteomes" id="UP001177260"/>
    </source>
</evidence>
<proteinExistence type="predicted"/>
<gene>
    <name evidence="1" type="ORF">N8T08_009211</name>
</gene>
<sequence length="297" mass="31916">MRNHSVKDERANDSTGQKQDPVERRRLQNRLSQRNHRRKIRDRIAKLQERVIASELRAAASLNGWGYPTPGSSSMEPVAPYEIESKTLSPSSETAAHLDPYYPAPPGVCPTCSSSMGAIPVICSQPLTPSSVYETSKESESANSSPPSITNSFYEAGVNFFEPDLSSSSSALSNYSVAELNVPFPSESWDQTQYPSSALYYVATESSLPQIMQTLGSGASRTKALVLIPQAQTTGMSLASPVSQAPTSGESTTPISPLSLQGCGCQCQNHDVVGLSNPGFCHVHSTQNMEHCAQGMV</sequence>
<protein>
    <submittedName>
        <fullName evidence="1">Uncharacterized protein</fullName>
    </submittedName>
</protein>
<comment type="caution">
    <text evidence="1">The sequence shown here is derived from an EMBL/GenBank/DDBJ whole genome shotgun (WGS) entry which is preliminary data.</text>
</comment>
<reference evidence="1 2" key="1">
    <citation type="journal article" date="2023" name="ACS Omega">
        <title>Identification of the Neoaspergillic Acid Biosynthesis Gene Cluster by Establishing an In Vitro CRISPR-Ribonucleoprotein Genetic System in Aspergillus melleus.</title>
        <authorList>
            <person name="Yuan B."/>
            <person name="Grau M.F."/>
            <person name="Murata R.M."/>
            <person name="Torok T."/>
            <person name="Venkateswaran K."/>
            <person name="Stajich J.E."/>
            <person name="Wang C.C.C."/>
        </authorList>
    </citation>
    <scope>NUCLEOTIDE SEQUENCE [LARGE SCALE GENOMIC DNA]</scope>
    <source>
        <strain evidence="1 2">IMV 1140</strain>
    </source>
</reference>
<organism evidence="1 2">
    <name type="scientific">Aspergillus melleus</name>
    <dbReference type="NCBI Taxonomy" id="138277"/>
    <lineage>
        <taxon>Eukaryota</taxon>
        <taxon>Fungi</taxon>
        <taxon>Dikarya</taxon>
        <taxon>Ascomycota</taxon>
        <taxon>Pezizomycotina</taxon>
        <taxon>Eurotiomycetes</taxon>
        <taxon>Eurotiomycetidae</taxon>
        <taxon>Eurotiales</taxon>
        <taxon>Aspergillaceae</taxon>
        <taxon>Aspergillus</taxon>
        <taxon>Aspergillus subgen. Circumdati</taxon>
    </lineage>
</organism>